<dbReference type="VEuPathDB" id="FungiDB:SDRG_16918"/>
<evidence type="ECO:0000313" key="2">
    <source>
        <dbReference type="EMBL" id="EQC25194.1"/>
    </source>
</evidence>
<feature type="compositionally biased region" description="Basic and acidic residues" evidence="1">
    <location>
        <begin position="108"/>
        <end position="126"/>
    </location>
</feature>
<organism evidence="2 3">
    <name type="scientific">Saprolegnia diclina (strain VS20)</name>
    <dbReference type="NCBI Taxonomy" id="1156394"/>
    <lineage>
        <taxon>Eukaryota</taxon>
        <taxon>Sar</taxon>
        <taxon>Stramenopiles</taxon>
        <taxon>Oomycota</taxon>
        <taxon>Saprolegniomycetes</taxon>
        <taxon>Saprolegniales</taxon>
        <taxon>Saprolegniaceae</taxon>
        <taxon>Saprolegnia</taxon>
    </lineage>
</organism>
<gene>
    <name evidence="2" type="ORF">SDRG_16918</name>
</gene>
<dbReference type="RefSeq" id="XP_008621365.1">
    <property type="nucleotide sequence ID" value="XM_008623143.1"/>
</dbReference>
<feature type="region of interest" description="Disordered" evidence="1">
    <location>
        <begin position="108"/>
        <end position="145"/>
    </location>
</feature>
<dbReference type="AlphaFoldDB" id="T0PIJ1"/>
<evidence type="ECO:0000256" key="1">
    <source>
        <dbReference type="SAM" id="MobiDB-lite"/>
    </source>
</evidence>
<protein>
    <submittedName>
        <fullName evidence="2">Uncharacterized protein</fullName>
    </submittedName>
</protein>
<proteinExistence type="predicted"/>
<sequence length="347" mass="38410">MTRSRSVHRHQPAAPGKTADDETKLEFDALVASIMSWFKERHEKVPVHAFAALAVRERQGPASKWPAKEQIAFAALQALDKDDDDGTWSLLRTFSGDGDEKVFSNSLKEKAAATAEKKRRSDDQATPHKGAKKAKPAAAATSPPATNEAVLSLQRFVAMELRLVAAIDNKVTAAMSELQDKVLAAMHQQGAQLHQQGAAINASVDKLCSTLPNEFRSLRQGQLSLAEHVTTERVAMAATMQMGRVIRRSKNRLFRRPTSGSQKQCSMLDGKPAPKAFRGAVYVYIMDRFVKKPILQFEGHLEHLGKGASVIQLDMVSTESREGHRRRKALMTATVRNYVHLAHINFR</sequence>
<dbReference type="Proteomes" id="UP000030762">
    <property type="component" value="Unassembled WGS sequence"/>
</dbReference>
<dbReference type="InParanoid" id="T0PIJ1"/>
<feature type="compositionally biased region" description="Low complexity" evidence="1">
    <location>
        <begin position="136"/>
        <end position="145"/>
    </location>
</feature>
<evidence type="ECO:0000313" key="3">
    <source>
        <dbReference type="Proteomes" id="UP000030762"/>
    </source>
</evidence>
<feature type="region of interest" description="Disordered" evidence="1">
    <location>
        <begin position="1"/>
        <end position="21"/>
    </location>
</feature>
<dbReference type="EMBL" id="JH767294">
    <property type="protein sequence ID" value="EQC25194.1"/>
    <property type="molecule type" value="Genomic_DNA"/>
</dbReference>
<reference evidence="2 3" key="1">
    <citation type="submission" date="2012-04" db="EMBL/GenBank/DDBJ databases">
        <title>The Genome Sequence of Saprolegnia declina VS20.</title>
        <authorList>
            <consortium name="The Broad Institute Genome Sequencing Platform"/>
            <person name="Russ C."/>
            <person name="Nusbaum C."/>
            <person name="Tyler B."/>
            <person name="van West P."/>
            <person name="Dieguez-Uribeondo J."/>
            <person name="de Bruijn I."/>
            <person name="Tripathy S."/>
            <person name="Jiang R."/>
            <person name="Young S.K."/>
            <person name="Zeng Q."/>
            <person name="Gargeya S."/>
            <person name="Fitzgerald M."/>
            <person name="Haas B."/>
            <person name="Abouelleil A."/>
            <person name="Alvarado L."/>
            <person name="Arachchi H.M."/>
            <person name="Berlin A."/>
            <person name="Chapman S.B."/>
            <person name="Goldberg J."/>
            <person name="Griggs A."/>
            <person name="Gujja S."/>
            <person name="Hansen M."/>
            <person name="Howarth C."/>
            <person name="Imamovic A."/>
            <person name="Larimer J."/>
            <person name="McCowen C."/>
            <person name="Montmayeur A."/>
            <person name="Murphy C."/>
            <person name="Neiman D."/>
            <person name="Pearson M."/>
            <person name="Priest M."/>
            <person name="Roberts A."/>
            <person name="Saif S."/>
            <person name="Shea T."/>
            <person name="Sisk P."/>
            <person name="Sykes S."/>
            <person name="Wortman J."/>
            <person name="Nusbaum C."/>
            <person name="Birren B."/>
        </authorList>
    </citation>
    <scope>NUCLEOTIDE SEQUENCE [LARGE SCALE GENOMIC DNA]</scope>
    <source>
        <strain evidence="2 3">VS20</strain>
    </source>
</reference>
<keyword evidence="3" id="KW-1185">Reference proteome</keyword>
<name>T0PIJ1_SAPDV</name>
<feature type="compositionally biased region" description="Basic residues" evidence="1">
    <location>
        <begin position="1"/>
        <end position="11"/>
    </location>
</feature>
<accession>T0PIJ1</accession>
<dbReference type="GeneID" id="19957645"/>